<feature type="binding site" evidence="15">
    <location>
        <position position="1106"/>
    </location>
    <ligand>
        <name>Mg(2+)</name>
        <dbReference type="ChEBI" id="CHEBI:18420"/>
    </ligand>
</feature>
<dbReference type="InterPro" id="IPR011604">
    <property type="entry name" value="PDDEXK-like_dom_sf"/>
</dbReference>
<dbReference type="InterPro" id="IPR027417">
    <property type="entry name" value="P-loop_NTPase"/>
</dbReference>
<dbReference type="PANTHER" id="PTHR11070:SF23">
    <property type="entry name" value="RECBCD ENZYME SUBUNIT RECB"/>
    <property type="match status" value="1"/>
</dbReference>
<dbReference type="PROSITE" id="PS51217">
    <property type="entry name" value="UVRD_HELICASE_CTER"/>
    <property type="match status" value="1"/>
</dbReference>
<keyword evidence="9 15" id="KW-0460">Magnesium</keyword>
<dbReference type="GO" id="GO:0009338">
    <property type="term" value="C:exodeoxyribonuclease V complex"/>
    <property type="evidence" value="ECO:0007669"/>
    <property type="project" value="TreeGrafter"/>
</dbReference>
<comment type="domain">
    <text evidence="15">The C-terminal domain has nuclease activity and interacts with RecD. It interacts with RecA, facilitating its loading onto ssDNA.</text>
</comment>
<dbReference type="Gene3D" id="3.40.50.300">
    <property type="entry name" value="P-loop containing nucleotide triphosphate hydrolases"/>
    <property type="match status" value="2"/>
</dbReference>
<comment type="catalytic activity">
    <reaction evidence="14 15">
        <text>ATP + H2O = ADP + phosphate + H(+)</text>
        <dbReference type="Rhea" id="RHEA:13065"/>
        <dbReference type="ChEBI" id="CHEBI:15377"/>
        <dbReference type="ChEBI" id="CHEBI:15378"/>
        <dbReference type="ChEBI" id="CHEBI:30616"/>
        <dbReference type="ChEBI" id="CHEBI:43474"/>
        <dbReference type="ChEBI" id="CHEBI:456216"/>
        <dbReference type="EC" id="5.6.2.4"/>
    </reaction>
</comment>
<dbReference type="STRING" id="1778262.MHIR_DE00464"/>
<dbReference type="NCBIfam" id="NF008128">
    <property type="entry name" value="PRK10876.1"/>
    <property type="match status" value="1"/>
</dbReference>
<dbReference type="EC" id="5.6.2.4" evidence="15"/>
<evidence type="ECO:0000256" key="1">
    <source>
        <dbReference type="ARBA" id="ARBA00022722"/>
    </source>
</evidence>
<dbReference type="GO" id="GO:0008854">
    <property type="term" value="F:exodeoxyribonuclease V activity"/>
    <property type="evidence" value="ECO:0007669"/>
    <property type="project" value="UniProtKB-EC"/>
</dbReference>
<evidence type="ECO:0000259" key="18">
    <source>
        <dbReference type="PROSITE" id="PS51217"/>
    </source>
</evidence>
<dbReference type="GO" id="GO:0003677">
    <property type="term" value="F:DNA binding"/>
    <property type="evidence" value="ECO:0007669"/>
    <property type="project" value="UniProtKB-UniRule"/>
</dbReference>
<evidence type="ECO:0000256" key="6">
    <source>
        <dbReference type="ARBA" id="ARBA00022806"/>
    </source>
</evidence>
<evidence type="ECO:0000256" key="7">
    <source>
        <dbReference type="ARBA" id="ARBA00022839"/>
    </source>
</evidence>
<dbReference type="GO" id="GO:0000287">
    <property type="term" value="F:magnesium ion binding"/>
    <property type="evidence" value="ECO:0007669"/>
    <property type="project" value="UniProtKB-UniRule"/>
</dbReference>
<comment type="catalytic activity">
    <reaction evidence="15">
        <text>Exonucleolytic cleavage (in the presence of ATP) in either 5'- to 3'- or 3'- to 5'-direction to yield 5'-phosphooligonucleotides.</text>
        <dbReference type="EC" id="3.1.11.5"/>
    </reaction>
</comment>
<keyword evidence="20" id="KW-1185">Reference proteome</keyword>
<evidence type="ECO:0000259" key="17">
    <source>
        <dbReference type="PROSITE" id="PS51198"/>
    </source>
</evidence>
<keyword evidence="12 15" id="KW-0413">Isomerase</keyword>
<proteinExistence type="inferred from homology"/>
<dbReference type="CDD" id="cd22352">
    <property type="entry name" value="RecB_C-like"/>
    <property type="match status" value="1"/>
</dbReference>
<dbReference type="GO" id="GO:0005524">
    <property type="term" value="F:ATP binding"/>
    <property type="evidence" value="ECO:0007669"/>
    <property type="project" value="UniProtKB-UniRule"/>
</dbReference>
<feature type="binding site" evidence="15">
    <location>
        <position position="1093"/>
    </location>
    <ligand>
        <name>Mg(2+)</name>
        <dbReference type="ChEBI" id="CHEBI:18420"/>
    </ligand>
</feature>
<evidence type="ECO:0000256" key="15">
    <source>
        <dbReference type="HAMAP-Rule" id="MF_01485"/>
    </source>
</evidence>
<evidence type="ECO:0000256" key="11">
    <source>
        <dbReference type="ARBA" id="ARBA00023204"/>
    </source>
</evidence>
<feature type="binding site" evidence="16">
    <location>
        <begin position="47"/>
        <end position="54"/>
    </location>
    <ligand>
        <name>ATP</name>
        <dbReference type="ChEBI" id="CHEBI:30616"/>
    </ligand>
</feature>
<dbReference type="PANTHER" id="PTHR11070">
    <property type="entry name" value="UVRD / RECB / PCRA DNA HELICASE FAMILY MEMBER"/>
    <property type="match status" value="1"/>
</dbReference>
<evidence type="ECO:0000256" key="3">
    <source>
        <dbReference type="ARBA" id="ARBA00022741"/>
    </source>
</evidence>
<accession>A0A143WSC7</accession>
<dbReference type="Pfam" id="PF00580">
    <property type="entry name" value="UvrD-helicase"/>
    <property type="match status" value="1"/>
</dbReference>
<evidence type="ECO:0000256" key="4">
    <source>
        <dbReference type="ARBA" id="ARBA00022763"/>
    </source>
</evidence>
<comment type="similarity">
    <text evidence="15">Belongs to the helicase family. UvrD subfamily.</text>
</comment>
<organism evidence="19 20">
    <name type="scientific">Candidatus Doolittlea endobia</name>
    <dbReference type="NCBI Taxonomy" id="1778262"/>
    <lineage>
        <taxon>Bacteria</taxon>
        <taxon>Pseudomonadati</taxon>
        <taxon>Pseudomonadota</taxon>
        <taxon>Gammaproteobacteria</taxon>
        <taxon>Enterobacterales</taxon>
        <taxon>Enterobacteriaceae</taxon>
        <taxon>Candidatus Doolittlea</taxon>
    </lineage>
</organism>
<dbReference type="Gene3D" id="1.10.3170.10">
    <property type="entry name" value="Recbcd, chain B, domain 2"/>
    <property type="match status" value="1"/>
</dbReference>
<dbReference type="HAMAP" id="MF_01485">
    <property type="entry name" value="RecB"/>
    <property type="match status" value="1"/>
</dbReference>
<dbReference type="AlphaFoldDB" id="A0A143WSC7"/>
<comment type="miscellaneous">
    <text evidence="15">In the RecBCD complex, RecB has a slow 3'-5' helicase, an exonuclease activity and loads RecA onto ssDNA, RecD has a fast 5'-3' helicase activity, while RecC stimulates the ATPase and processivity of the RecB helicase and contributes to recognition of the Chi site.</text>
</comment>
<keyword evidence="4 15" id="KW-0227">DNA damage</keyword>
<comment type="function">
    <text evidence="15">A helicase/nuclease that prepares dsDNA breaks (DSB) for recombinational DNA repair. Binds to DSBs and unwinds DNA via a highly rapid and processive ATP-dependent bidirectional helicase activity. Unwinds dsDNA until it encounters a Chi (crossover hotspot instigator) sequence from the 3' direction. Cuts ssDNA a few nucleotides 3' to the Chi site. The properties and activities of the enzyme are changed at Chi. The Chi-altered holoenzyme produces a long 3'-ssDNA overhang and facilitates RecA-binding to the ssDNA for homologous DNA recombination and repair. Holoenzyme degrades any linearized DNA that is unable to undergo homologous recombination. In the holoenzyme this subunit contributes ATPase, 3'-5' helicase, exonuclease activity and loads RecA onto ssDNA.</text>
</comment>
<comment type="domain">
    <text evidence="15">The N-terminal DNA-binding domain is a ssDNA-dependent ATPase and has ATP-dependent 3'-5' helicase function. This domain interacts with RecC.</text>
</comment>
<feature type="domain" description="UvrD-like helicase ATP-binding" evidence="17">
    <location>
        <begin position="26"/>
        <end position="473"/>
    </location>
</feature>
<keyword evidence="3 15" id="KW-0547">Nucleotide-binding</keyword>
<dbReference type="GO" id="GO:0016887">
    <property type="term" value="F:ATP hydrolysis activity"/>
    <property type="evidence" value="ECO:0007669"/>
    <property type="project" value="RHEA"/>
</dbReference>
<dbReference type="GO" id="GO:0043138">
    <property type="term" value="F:3'-5' DNA helicase activity"/>
    <property type="evidence" value="ECO:0007669"/>
    <property type="project" value="UniProtKB-UniRule"/>
</dbReference>
<evidence type="ECO:0000256" key="2">
    <source>
        <dbReference type="ARBA" id="ARBA00022723"/>
    </source>
</evidence>
<evidence type="ECO:0000313" key="20">
    <source>
        <dbReference type="Proteomes" id="UP000095322"/>
    </source>
</evidence>
<keyword evidence="1 15" id="KW-0540">Nuclease</keyword>
<dbReference type="PROSITE" id="PS51198">
    <property type="entry name" value="UVRD_HELICASE_ATP_BIND"/>
    <property type="match status" value="1"/>
</dbReference>
<keyword evidence="8 15" id="KW-0067">ATP-binding</keyword>
<dbReference type="InterPro" id="IPR014017">
    <property type="entry name" value="DNA_helicase_UvrD-like_C"/>
</dbReference>
<feature type="region of interest" description="DNA-binding and helicase activity, interacts with RecC" evidence="15">
    <location>
        <begin position="1"/>
        <end position="877"/>
    </location>
</feature>
<keyword evidence="6 15" id="KW-0347">Helicase</keyword>
<dbReference type="InterPro" id="IPR004586">
    <property type="entry name" value="RecB"/>
</dbReference>
<dbReference type="Gene3D" id="3.90.320.10">
    <property type="match status" value="1"/>
</dbReference>
<feature type="region of interest" description="Nuclease activity, interacts with RecD and RecA" evidence="15">
    <location>
        <begin position="926"/>
        <end position="1204"/>
    </location>
</feature>
<evidence type="ECO:0000256" key="13">
    <source>
        <dbReference type="ARBA" id="ARBA00034617"/>
    </source>
</evidence>
<dbReference type="Proteomes" id="UP000095322">
    <property type="component" value="Chromosome I"/>
</dbReference>
<feature type="active site" description="For nuclease activity" evidence="15">
    <location>
        <position position="1106"/>
    </location>
</feature>
<dbReference type="Pfam" id="PF13361">
    <property type="entry name" value="UvrD_C"/>
    <property type="match status" value="2"/>
</dbReference>
<evidence type="ECO:0000256" key="16">
    <source>
        <dbReference type="PROSITE-ProRule" id="PRU00560"/>
    </source>
</evidence>
<reference evidence="20" key="1">
    <citation type="submission" date="2016-01" db="EMBL/GenBank/DDBJ databases">
        <authorList>
            <person name="Husnik F."/>
        </authorList>
    </citation>
    <scope>NUCLEOTIDE SEQUENCE [LARGE SCALE GENOMIC DNA]</scope>
</reference>
<protein>
    <recommendedName>
        <fullName evidence="15">RecBCD enzyme subunit RecB</fullName>
        <ecNumber evidence="15">3.1.11.5</ecNumber>
        <ecNumber evidence="15">5.6.2.4</ecNumber>
    </recommendedName>
    <alternativeName>
        <fullName evidence="15">DNA 3'-5' helicase subunit RecB</fullName>
    </alternativeName>
    <alternativeName>
        <fullName evidence="15">Exonuclease V subunit RecB</fullName>
        <shortName evidence="15">ExoV subunit RecB</shortName>
    </alternativeName>
    <alternativeName>
        <fullName evidence="15">Helicase/nuclease RecBCD subunit RecB</fullName>
    </alternativeName>
</protein>
<evidence type="ECO:0000256" key="10">
    <source>
        <dbReference type="ARBA" id="ARBA00023125"/>
    </source>
</evidence>
<evidence type="ECO:0000256" key="8">
    <source>
        <dbReference type="ARBA" id="ARBA00022840"/>
    </source>
</evidence>
<dbReference type="EMBL" id="LN999833">
    <property type="protein sequence ID" value="CUX96726.1"/>
    <property type="molecule type" value="Genomic_DNA"/>
</dbReference>
<dbReference type="NCBIfam" id="TIGR00609">
    <property type="entry name" value="recB"/>
    <property type="match status" value="1"/>
</dbReference>
<evidence type="ECO:0000256" key="9">
    <source>
        <dbReference type="ARBA" id="ARBA00022842"/>
    </source>
</evidence>
<name>A0A143WSC7_9ENTR</name>
<dbReference type="Gene3D" id="1.10.486.10">
    <property type="entry name" value="PCRA, domain 4"/>
    <property type="match status" value="1"/>
</dbReference>
<dbReference type="GO" id="GO:0005829">
    <property type="term" value="C:cytosol"/>
    <property type="evidence" value="ECO:0007669"/>
    <property type="project" value="TreeGrafter"/>
</dbReference>
<dbReference type="PATRIC" id="fig|1778262.3.peg.859"/>
<evidence type="ECO:0000256" key="14">
    <source>
        <dbReference type="ARBA" id="ARBA00048988"/>
    </source>
</evidence>
<dbReference type="EC" id="3.1.11.5" evidence="15"/>
<keyword evidence="10 15" id="KW-0238">DNA-binding</keyword>
<sequence>MNLSRRISYLSAVKALIAQHKGMNLLKTLESLDPMFLPLHGVRLVEASAGTGKTYTLVALYLRLLLGLSGETAFPRLLSVEEILVVTFTEVAAEELRARIRDNIRRLRLDCMRGKSEDPLLAVVLDRLDNYKLTALHLLAAEQQIDRAAIFTIHGFCQRMLNYNAVESGMLFQQTLLKDETLLRQQVSADFWRRHCYPLPLEVARIVQQYWEGPEDLLSELVPYLEGELPEVCDPPALSESILARHARIIASIDNLKQQWRAATAKISASFDTYKLDRRVYNSKNLSSWLAKINFWAEQPTVDYQLPDELERFTSAVLVEKTIAGDPPRHALFSAVQTFCQNRTSLRDLIFMMALAEIRQALEQEKWRRAELGFDDLVSRLDRALTGRSGAALAKSVRLRYPVAMIDEFQDTDPRQYRIFHRVYSGKQDCALLLIGDPKQAIYAFRGADIFTYIRARREIDTHYTLNTNWRSAPGMVNAVNQLFQSVPSPFIFSAIPFFPVTAAENNTRLRLVVEQQSQPAMRVWLQPGAGVSVSEYQQYMAQQCATSIRDWLHAASEGEAWLESCRERQPLQASDITVLVRNRYEAALIRDALAMLTIPSVYLSNQDSVFNTQEARELLWILQAVLTPEKDTVLRTALATSQLGFDAVAIDTLNKDERRWEERVVEFVGYRERWQKSGVLPMLRQMMKNYHIAENFLASQGGERRLTDLLHLGELLQQASTQLGNEYALVRWFRLQIASPNLQMENQQLRLQSDRQLVKIITIHKSKGMEYPLVFLPFMADFRIQKRPLFHDRETYVAWLDLRVTQDSLRLAEEERLAEDLRLLYVAVTRSIYHCSFGIAPLCRGNRKKTGASNLHLSALGYLIQQGQSGDADNLRKCLAELVNRADGDIMLCEARVAAGKPLTPAAAPAQALSARHFPELLHDPWRVSSYSELQRHSSSAVMELQPLLNIDAAWKDNQQKMLQLTPHSFPRGVAPGTFLHGLLKTLDFNQPLDLQWLNKQLAQQGIDAVWLPVIADWMEKIITIPLDGNSFSLVQLTHDSRQAELQFYLSIDAVVQARDLDQICKHYDLLSARCSPLDFPQIKGMLQGFIDLVFRWHDRYYLVDYKFNWLGETSASYTQLTMEQAMVAHRYDLQYQLYTLALHRYLRHRLADYYYSRDFGGVYYLFLRGIDATRPGNGVFYCRPDSALIDELDALFTGACNQ</sequence>
<keyword evidence="11 15" id="KW-0234">DNA repair</keyword>
<dbReference type="InterPro" id="IPR014016">
    <property type="entry name" value="UvrD-like_ATP-bd"/>
</dbReference>
<keyword evidence="5 15" id="KW-0378">Hydrolase</keyword>
<feature type="domain" description="UvrD-like helicase C-terminal" evidence="18">
    <location>
        <begin position="503"/>
        <end position="769"/>
    </location>
</feature>
<gene>
    <name evidence="15 19" type="primary">recB</name>
    <name evidence="19" type="ORF">MHIR_DE00464</name>
</gene>
<dbReference type="GO" id="GO:0000724">
    <property type="term" value="P:double-strand break repair via homologous recombination"/>
    <property type="evidence" value="ECO:0007669"/>
    <property type="project" value="UniProtKB-UniRule"/>
</dbReference>
<dbReference type="KEGG" id="den:MHIR_DE00464"/>
<comment type="subunit">
    <text evidence="15">Heterotrimer of RecB, RecC and RecD. All subunits contribute to DNA-binding. Interacts with RecA.</text>
</comment>
<keyword evidence="2 15" id="KW-0479">Metal-binding</keyword>
<dbReference type="InterPro" id="IPR000212">
    <property type="entry name" value="DNA_helicase_UvrD/REP"/>
</dbReference>
<keyword evidence="7 15" id="KW-0269">Exonuclease</keyword>
<evidence type="ECO:0000313" key="19">
    <source>
        <dbReference type="EMBL" id="CUX96726.1"/>
    </source>
</evidence>
<dbReference type="InterPro" id="IPR011335">
    <property type="entry name" value="Restrct_endonuc-II-like"/>
</dbReference>
<dbReference type="SUPFAM" id="SSF52540">
    <property type="entry name" value="P-loop containing nucleoside triphosphate hydrolases"/>
    <property type="match status" value="1"/>
</dbReference>
<evidence type="ECO:0000256" key="5">
    <source>
        <dbReference type="ARBA" id="ARBA00022801"/>
    </source>
</evidence>
<dbReference type="SUPFAM" id="SSF52980">
    <property type="entry name" value="Restriction endonuclease-like"/>
    <property type="match status" value="1"/>
</dbReference>
<evidence type="ECO:0000256" key="12">
    <source>
        <dbReference type="ARBA" id="ARBA00023235"/>
    </source>
</evidence>
<comment type="cofactor">
    <cofactor evidence="15">
        <name>Mg(2+)</name>
        <dbReference type="ChEBI" id="CHEBI:18420"/>
    </cofactor>
    <text evidence="15">Binds 1 Mg(2+) ion per subunit.</text>
</comment>
<comment type="catalytic activity">
    <reaction evidence="13 15">
        <text>Couples ATP hydrolysis with the unwinding of duplex DNA by translocating in the 3'-5' direction.</text>
        <dbReference type="EC" id="5.6.2.4"/>
    </reaction>
</comment>
<feature type="binding site" evidence="15">
    <location>
        <position position="982"/>
    </location>
    <ligand>
        <name>Mg(2+)</name>
        <dbReference type="ChEBI" id="CHEBI:18420"/>
    </ligand>
</feature>